<sequence length="88" mass="10374">MEREAEDLIRAQVELHGRISRMVDNLKKMGQANNTTGAVQSRTTTLEKYWAKFEEQHETLRTTYREVTKNHDYVKKDLSAILEETYLN</sequence>
<comment type="caution">
    <text evidence="1">The sequence shown here is derived from an EMBL/GenBank/DDBJ whole genome shotgun (WGS) entry which is preliminary data.</text>
</comment>
<evidence type="ECO:0000313" key="2">
    <source>
        <dbReference type="Proteomes" id="UP000036403"/>
    </source>
</evidence>
<dbReference type="PaxDb" id="67767-A0A0J7KCT4"/>
<reference evidence="1 2" key="1">
    <citation type="submission" date="2015-04" db="EMBL/GenBank/DDBJ databases">
        <title>Lasius niger genome sequencing.</title>
        <authorList>
            <person name="Konorov E.A."/>
            <person name="Nikitin M.A."/>
            <person name="Kirill M.V."/>
            <person name="Chang P."/>
        </authorList>
    </citation>
    <scope>NUCLEOTIDE SEQUENCE [LARGE SCALE GENOMIC DNA]</scope>
    <source>
        <tissue evidence="1">Whole</tissue>
    </source>
</reference>
<dbReference type="EMBL" id="LBMM01009443">
    <property type="protein sequence ID" value="KMQ88132.1"/>
    <property type="molecule type" value="Genomic_DNA"/>
</dbReference>
<dbReference type="Proteomes" id="UP000036403">
    <property type="component" value="Unassembled WGS sequence"/>
</dbReference>
<gene>
    <name evidence="1" type="ORF">RF55_12430</name>
</gene>
<dbReference type="AlphaFoldDB" id="A0A0J7KCT4"/>
<proteinExistence type="predicted"/>
<organism evidence="1 2">
    <name type="scientific">Lasius niger</name>
    <name type="common">Black garden ant</name>
    <dbReference type="NCBI Taxonomy" id="67767"/>
    <lineage>
        <taxon>Eukaryota</taxon>
        <taxon>Metazoa</taxon>
        <taxon>Ecdysozoa</taxon>
        <taxon>Arthropoda</taxon>
        <taxon>Hexapoda</taxon>
        <taxon>Insecta</taxon>
        <taxon>Pterygota</taxon>
        <taxon>Neoptera</taxon>
        <taxon>Endopterygota</taxon>
        <taxon>Hymenoptera</taxon>
        <taxon>Apocrita</taxon>
        <taxon>Aculeata</taxon>
        <taxon>Formicoidea</taxon>
        <taxon>Formicidae</taxon>
        <taxon>Formicinae</taxon>
        <taxon>Lasius</taxon>
        <taxon>Lasius</taxon>
    </lineage>
</organism>
<keyword evidence="2" id="KW-1185">Reference proteome</keyword>
<evidence type="ECO:0000313" key="1">
    <source>
        <dbReference type="EMBL" id="KMQ88132.1"/>
    </source>
</evidence>
<name>A0A0J7KCT4_LASNI</name>
<protein>
    <submittedName>
        <fullName evidence="1">Uncharacterized protein</fullName>
    </submittedName>
</protein>
<accession>A0A0J7KCT4</accession>